<name>A0AAJ6VKD0_9HYME</name>
<evidence type="ECO:0000313" key="2">
    <source>
        <dbReference type="Proteomes" id="UP000695007"/>
    </source>
</evidence>
<dbReference type="GeneID" id="105359071"/>
<keyword evidence="2" id="KW-1185">Reference proteome</keyword>
<dbReference type="KEGG" id="csol:105359071"/>
<protein>
    <submittedName>
        <fullName evidence="3">Uncharacterized protein LOC105359071</fullName>
    </submittedName>
</protein>
<organism evidence="2 3">
    <name type="scientific">Ceratosolen solmsi marchali</name>
    <dbReference type="NCBI Taxonomy" id="326594"/>
    <lineage>
        <taxon>Eukaryota</taxon>
        <taxon>Metazoa</taxon>
        <taxon>Ecdysozoa</taxon>
        <taxon>Arthropoda</taxon>
        <taxon>Hexapoda</taxon>
        <taxon>Insecta</taxon>
        <taxon>Pterygota</taxon>
        <taxon>Neoptera</taxon>
        <taxon>Endopterygota</taxon>
        <taxon>Hymenoptera</taxon>
        <taxon>Apocrita</taxon>
        <taxon>Proctotrupomorpha</taxon>
        <taxon>Chalcidoidea</taxon>
        <taxon>Agaonidae</taxon>
        <taxon>Agaoninae</taxon>
        <taxon>Ceratosolen</taxon>
    </lineage>
</organism>
<evidence type="ECO:0000256" key="1">
    <source>
        <dbReference type="SAM" id="MobiDB-lite"/>
    </source>
</evidence>
<feature type="region of interest" description="Disordered" evidence="1">
    <location>
        <begin position="185"/>
        <end position="204"/>
    </location>
</feature>
<sequence length="204" mass="22060">MSDAKDRGTTLDRNMGPEMDLVNRPNPWLPAYGFQIQHHANFQPTHDDLRANETMLAQQVDFLETILEETSDDLQSDSDRSGTTYWLGSDSENESVIHIKAAQRIPDDKQDGSGSECNSVVPKKRRRKNGSEASAGGSGGSSRDSSASSRSSSLLQFESLERTCATLSPSNYSFDSLEFTDRRQPRAGFLANGGGGGGGGTHGN</sequence>
<feature type="compositionally biased region" description="Gly residues" evidence="1">
    <location>
        <begin position="191"/>
        <end position="204"/>
    </location>
</feature>
<evidence type="ECO:0000313" key="3">
    <source>
        <dbReference type="RefSeq" id="XP_011493848.1"/>
    </source>
</evidence>
<accession>A0AAJ6VKD0</accession>
<feature type="compositionally biased region" description="Low complexity" evidence="1">
    <location>
        <begin position="131"/>
        <end position="153"/>
    </location>
</feature>
<reference evidence="3" key="1">
    <citation type="submission" date="2025-08" db="UniProtKB">
        <authorList>
            <consortium name="RefSeq"/>
        </authorList>
    </citation>
    <scope>IDENTIFICATION</scope>
</reference>
<gene>
    <name evidence="3" type="primary">LOC105359071</name>
</gene>
<proteinExistence type="predicted"/>
<dbReference type="AlphaFoldDB" id="A0AAJ6VKD0"/>
<dbReference type="Proteomes" id="UP000695007">
    <property type="component" value="Unplaced"/>
</dbReference>
<feature type="region of interest" description="Disordered" evidence="1">
    <location>
        <begin position="103"/>
        <end position="153"/>
    </location>
</feature>
<dbReference type="RefSeq" id="XP_011493848.1">
    <property type="nucleotide sequence ID" value="XM_011495546.1"/>
</dbReference>